<feature type="compositionally biased region" description="Basic residues" evidence="1">
    <location>
        <begin position="24"/>
        <end position="37"/>
    </location>
</feature>
<gene>
    <name evidence="2" type="ORF">EVA_09058</name>
</gene>
<reference evidence="2" key="1">
    <citation type="journal article" date="2012" name="PLoS ONE">
        <title>Gene sets for utilization of primary and secondary nutrition supplies in the distal gut of endangered iberian lynx.</title>
        <authorList>
            <person name="Alcaide M."/>
            <person name="Messina E."/>
            <person name="Richter M."/>
            <person name="Bargiela R."/>
            <person name="Peplies J."/>
            <person name="Huws S.A."/>
            <person name="Newbold C.J."/>
            <person name="Golyshin P.N."/>
            <person name="Simon M.A."/>
            <person name="Lopez G."/>
            <person name="Yakimov M.M."/>
            <person name="Ferrer M."/>
        </authorList>
    </citation>
    <scope>NUCLEOTIDE SEQUENCE</scope>
</reference>
<dbReference type="EMBL" id="AMCI01002394">
    <property type="protein sequence ID" value="EJX02837.1"/>
    <property type="molecule type" value="Genomic_DNA"/>
</dbReference>
<feature type="region of interest" description="Disordered" evidence="1">
    <location>
        <begin position="24"/>
        <end position="52"/>
    </location>
</feature>
<name>J9G6H0_9ZZZZ</name>
<proteinExistence type="predicted"/>
<organism evidence="2">
    <name type="scientific">gut metagenome</name>
    <dbReference type="NCBI Taxonomy" id="749906"/>
    <lineage>
        <taxon>unclassified sequences</taxon>
        <taxon>metagenomes</taxon>
        <taxon>organismal metagenomes</taxon>
    </lineage>
</organism>
<evidence type="ECO:0000256" key="1">
    <source>
        <dbReference type="SAM" id="MobiDB-lite"/>
    </source>
</evidence>
<comment type="caution">
    <text evidence="2">The sequence shown here is derived from an EMBL/GenBank/DDBJ whole genome shotgun (WGS) entry which is preliminary data.</text>
</comment>
<sequence length="52" mass="5764">MRSFISFEAASVAATIRLTPICSRRPRAPSPNRRKNAWKPFSPSKSSAAVFI</sequence>
<protein>
    <submittedName>
        <fullName evidence="2">Uncharacterized protein</fullName>
    </submittedName>
</protein>
<dbReference type="AlphaFoldDB" id="J9G6H0"/>
<feature type="compositionally biased region" description="Polar residues" evidence="1">
    <location>
        <begin position="43"/>
        <end position="52"/>
    </location>
</feature>
<accession>J9G6H0</accession>
<evidence type="ECO:0000313" key="2">
    <source>
        <dbReference type="EMBL" id="EJX02837.1"/>
    </source>
</evidence>